<dbReference type="GeneID" id="303366906"/>
<proteinExistence type="predicted"/>
<evidence type="ECO:0000313" key="2">
    <source>
        <dbReference type="EMBL" id="SJZ56866.1"/>
    </source>
</evidence>
<name>A0A1T4LQF9_9SPIR</name>
<feature type="compositionally biased region" description="Low complexity" evidence="1">
    <location>
        <begin position="12"/>
        <end position="40"/>
    </location>
</feature>
<sequence>MVRDNHRRGKNRGNWNSRNSSSNGENSNSNNYQNGSNSFSKNSKQEKNRPSFAQRAVTSAEIQKQAEAIRAFKTAVVKCAICGEQINDMASAINNRGDGNPVHFDCVLKQLSEQEKPGPNEKVTYIGNGKFAVLHFDNVHDMRHFSIVKEIEWEARDSERGEWRDTMASLYSQVK</sequence>
<protein>
    <submittedName>
        <fullName evidence="2">Uncharacterized protein</fullName>
    </submittedName>
</protein>
<accession>A0A1T4LQF9</accession>
<dbReference type="STRING" id="225004.SAMN02745152_00638"/>
<evidence type="ECO:0000313" key="3">
    <source>
        <dbReference type="Proteomes" id="UP000190395"/>
    </source>
</evidence>
<dbReference type="Proteomes" id="UP000190395">
    <property type="component" value="Unassembled WGS sequence"/>
</dbReference>
<keyword evidence="3" id="KW-1185">Reference proteome</keyword>
<dbReference type="OrthoDB" id="308128at2"/>
<organism evidence="2 3">
    <name type="scientific">Treponema berlinense</name>
    <dbReference type="NCBI Taxonomy" id="225004"/>
    <lineage>
        <taxon>Bacteria</taxon>
        <taxon>Pseudomonadati</taxon>
        <taxon>Spirochaetota</taxon>
        <taxon>Spirochaetia</taxon>
        <taxon>Spirochaetales</taxon>
        <taxon>Treponemataceae</taxon>
        <taxon>Treponema</taxon>
    </lineage>
</organism>
<gene>
    <name evidence="2" type="ORF">SAMN02745152_00638</name>
</gene>
<evidence type="ECO:0000256" key="1">
    <source>
        <dbReference type="SAM" id="MobiDB-lite"/>
    </source>
</evidence>
<dbReference type="AlphaFoldDB" id="A0A1T4LQF9"/>
<dbReference type="EMBL" id="FUXC01000002">
    <property type="protein sequence ID" value="SJZ56866.1"/>
    <property type="molecule type" value="Genomic_DNA"/>
</dbReference>
<feature type="region of interest" description="Disordered" evidence="1">
    <location>
        <begin position="1"/>
        <end position="55"/>
    </location>
</feature>
<reference evidence="2 3" key="1">
    <citation type="submission" date="2017-02" db="EMBL/GenBank/DDBJ databases">
        <authorList>
            <person name="Peterson S.W."/>
        </authorList>
    </citation>
    <scope>NUCLEOTIDE SEQUENCE [LARGE SCALE GENOMIC DNA]</scope>
    <source>
        <strain evidence="2 3">ATCC BAA-909</strain>
    </source>
</reference>
<feature type="compositionally biased region" description="Basic residues" evidence="1">
    <location>
        <begin position="1"/>
        <end position="11"/>
    </location>
</feature>
<dbReference type="RefSeq" id="WP_078930377.1">
    <property type="nucleotide sequence ID" value="NZ_CAMEQG010000036.1"/>
</dbReference>